<dbReference type="eggNOG" id="ENOG502S2BT">
    <property type="taxonomic scope" value="Eukaryota"/>
</dbReference>
<keyword evidence="1" id="KW-0732">Signal</keyword>
<dbReference type="EMBL" id="HF936296">
    <property type="protein sequence ID" value="CCX34009.1"/>
    <property type="molecule type" value="Genomic_DNA"/>
</dbReference>
<gene>
    <name evidence="2" type="ORF">PCON_02487</name>
</gene>
<dbReference type="PANTHER" id="PTHR35396">
    <property type="entry name" value="SMALL SECRETED PROTEIN"/>
    <property type="match status" value="1"/>
</dbReference>
<protein>
    <submittedName>
        <fullName evidence="2">Uncharacterized protein</fullName>
    </submittedName>
</protein>
<accession>U4LR12</accession>
<dbReference type="Proteomes" id="UP000018144">
    <property type="component" value="Unassembled WGS sequence"/>
</dbReference>
<name>U4LR12_PYROM</name>
<reference evidence="2 3" key="1">
    <citation type="journal article" date="2013" name="PLoS Genet.">
        <title>The genome and development-dependent transcriptomes of Pyronema confluens: a window into fungal evolution.</title>
        <authorList>
            <person name="Traeger S."/>
            <person name="Altegoer F."/>
            <person name="Freitag M."/>
            <person name="Gabaldon T."/>
            <person name="Kempken F."/>
            <person name="Kumar A."/>
            <person name="Marcet-Houben M."/>
            <person name="Poggeler S."/>
            <person name="Stajich J.E."/>
            <person name="Nowrousian M."/>
        </authorList>
    </citation>
    <scope>NUCLEOTIDE SEQUENCE [LARGE SCALE GENOMIC DNA]</scope>
    <source>
        <strain evidence="3">CBS 100304</strain>
        <tissue evidence="2">Vegetative mycelium</tissue>
    </source>
</reference>
<keyword evidence="3" id="KW-1185">Reference proteome</keyword>
<evidence type="ECO:0000313" key="2">
    <source>
        <dbReference type="EMBL" id="CCX34009.1"/>
    </source>
</evidence>
<evidence type="ECO:0000256" key="1">
    <source>
        <dbReference type="SAM" id="SignalP"/>
    </source>
</evidence>
<evidence type="ECO:0000313" key="3">
    <source>
        <dbReference type="Proteomes" id="UP000018144"/>
    </source>
</evidence>
<sequence>MLTLRDLVIIAALALTASATLNPATSNTKGKCPSEYNCSGIAYTCTAPTSAQMTDVDEDCWTFFWGSQGEETGYGTTCIKDPTDGTCGCENSDGTFVKGSSSCV</sequence>
<feature type="signal peptide" evidence="1">
    <location>
        <begin position="1"/>
        <end position="19"/>
    </location>
</feature>
<organism evidence="2 3">
    <name type="scientific">Pyronema omphalodes (strain CBS 100304)</name>
    <name type="common">Pyronema confluens</name>
    <dbReference type="NCBI Taxonomy" id="1076935"/>
    <lineage>
        <taxon>Eukaryota</taxon>
        <taxon>Fungi</taxon>
        <taxon>Dikarya</taxon>
        <taxon>Ascomycota</taxon>
        <taxon>Pezizomycotina</taxon>
        <taxon>Pezizomycetes</taxon>
        <taxon>Pezizales</taxon>
        <taxon>Pyronemataceae</taxon>
        <taxon>Pyronema</taxon>
    </lineage>
</organism>
<proteinExistence type="predicted"/>
<dbReference type="PANTHER" id="PTHR35396:SF1">
    <property type="entry name" value="SMALL SECRETED PROTEIN"/>
    <property type="match status" value="1"/>
</dbReference>
<feature type="chain" id="PRO_5004652581" evidence="1">
    <location>
        <begin position="20"/>
        <end position="104"/>
    </location>
</feature>
<dbReference type="AlphaFoldDB" id="U4LR12"/>
<dbReference type="OrthoDB" id="160054at2759"/>